<accession>A0AAU8GB37</accession>
<feature type="binding site" evidence="9">
    <location>
        <position position="140"/>
    </location>
    <ligand>
        <name>Zn(2+)</name>
        <dbReference type="ChEBI" id="CHEBI:29105"/>
    </ligand>
</feature>
<keyword evidence="5 9" id="KW-0862">Zinc</keyword>
<feature type="binding site" evidence="9">
    <location>
        <position position="108"/>
    </location>
    <ligand>
        <name>Zn(2+)</name>
        <dbReference type="ChEBI" id="CHEBI:29105"/>
    </ligand>
</feature>
<keyword evidence="9" id="KW-0963">Cytoplasm</keyword>
<name>A0AAU8GB37_9CHLR</name>
<dbReference type="GO" id="GO:0008270">
    <property type="term" value="F:zinc ion binding"/>
    <property type="evidence" value="ECO:0007669"/>
    <property type="project" value="UniProtKB-UniRule"/>
</dbReference>
<keyword evidence="4 9" id="KW-0547">Nucleotide-binding</keyword>
<comment type="subunit">
    <text evidence="9">Monomer.</text>
</comment>
<feature type="short sequence motif" description="'HIGH' region" evidence="9">
    <location>
        <begin position="11"/>
        <end position="21"/>
    </location>
</feature>
<dbReference type="RefSeq" id="WP_353714854.1">
    <property type="nucleotide sequence ID" value="NZ_CP159307.1"/>
</dbReference>
<dbReference type="InterPro" id="IPR020058">
    <property type="entry name" value="Glu/Gln-tRNA-synth_Ib_cat-dom"/>
</dbReference>
<dbReference type="InterPro" id="IPR004527">
    <property type="entry name" value="Glu-tRNA-ligase_bac/mito"/>
</dbReference>
<comment type="similarity">
    <text evidence="1 9">Belongs to the class-I aminoacyl-tRNA synthetase family. Glutamate--tRNA ligase type 1 subfamily.</text>
</comment>
<sequence>MTDTVRVRYAPSPTGYPHVGNIRTALFNWLFARHHGGKFIVRIEDTDQARYVPGAVEAILDGLLWLGMDWDEGPERDGGYGPYFQSQRLEKYRAAAEKLIESGYAYPCYCSSERLEEVRAAQTAAKQPTGYDRKCRDKCDITPGGVTPVVRFKVPLTGTTTFHDVIRGEVTFDNSLLDDFVLLKSDGFPTYHLANIVDDHEMKISHVMRAEEWLSSTPKHIQLYKAMGYEPPVYAHLPMILGPDRSKLSKRHGAVSIIEYKDQGYLPETMVNFLSLLGWSLDATTEIMEVKKVIENFSLERISKTAAIFNIEKLDWMNGSYIRALSLDEFTDRARLFLEAGVPEAAAYDREYLKGVLALIQERVKKLGDLRDQPELTRFFFHENLEYHAVDLAGKGFTTISTRQALELSLDRLLKLDPFTIQAMEDSLRALAGELGLKPGQLFGCLRVAVTGQTVSPPLFQTMAVLGRERTIKRLNGAVAKTYELPE</sequence>
<dbReference type="PRINTS" id="PR00987">
    <property type="entry name" value="TRNASYNTHGLU"/>
</dbReference>
<comment type="cofactor">
    <cofactor evidence="9">
        <name>Zn(2+)</name>
        <dbReference type="ChEBI" id="CHEBI:29105"/>
    </cofactor>
    <text evidence="9">Binds 1 zinc ion per subunit.</text>
</comment>
<comment type="subcellular location">
    <subcellularLocation>
        <location evidence="9">Cytoplasm</location>
    </subcellularLocation>
</comment>
<evidence type="ECO:0000256" key="6">
    <source>
        <dbReference type="ARBA" id="ARBA00022840"/>
    </source>
</evidence>
<feature type="domain" description="Aminoacyl-tRNA synthetase class I anticodon-binding" evidence="11">
    <location>
        <begin position="330"/>
        <end position="478"/>
    </location>
</feature>
<evidence type="ECO:0000256" key="3">
    <source>
        <dbReference type="ARBA" id="ARBA00022723"/>
    </source>
</evidence>
<evidence type="ECO:0000256" key="5">
    <source>
        <dbReference type="ARBA" id="ARBA00022833"/>
    </source>
</evidence>
<dbReference type="InterPro" id="IPR049940">
    <property type="entry name" value="GluQ/Sye"/>
</dbReference>
<dbReference type="PROSITE" id="PS00178">
    <property type="entry name" value="AA_TRNA_LIGASE_I"/>
    <property type="match status" value="1"/>
</dbReference>
<proteinExistence type="inferred from homology"/>
<keyword evidence="6 9" id="KW-0067">ATP-binding</keyword>
<dbReference type="GO" id="GO:0004818">
    <property type="term" value="F:glutamate-tRNA ligase activity"/>
    <property type="evidence" value="ECO:0007669"/>
    <property type="project" value="UniProtKB-UniRule"/>
</dbReference>
<feature type="binding site" evidence="9">
    <location>
        <position position="110"/>
    </location>
    <ligand>
        <name>Zn(2+)</name>
        <dbReference type="ChEBI" id="CHEBI:29105"/>
    </ligand>
</feature>
<protein>
    <recommendedName>
        <fullName evidence="9">Glutamate--tRNA ligase</fullName>
        <ecNumber evidence="9">6.1.1.17</ecNumber>
    </recommendedName>
    <alternativeName>
        <fullName evidence="9">Glutamyl-tRNA synthetase</fullName>
        <shortName evidence="9">GluRS</shortName>
    </alternativeName>
</protein>
<dbReference type="GO" id="GO:0005524">
    <property type="term" value="F:ATP binding"/>
    <property type="evidence" value="ECO:0007669"/>
    <property type="project" value="UniProtKB-UniRule"/>
</dbReference>
<dbReference type="EMBL" id="CP159307">
    <property type="protein sequence ID" value="XCH33631.1"/>
    <property type="molecule type" value="Genomic_DNA"/>
</dbReference>
<evidence type="ECO:0000259" key="10">
    <source>
        <dbReference type="Pfam" id="PF00749"/>
    </source>
</evidence>
<dbReference type="InterPro" id="IPR045462">
    <property type="entry name" value="aa-tRNA-synth_I_cd-bd"/>
</dbReference>
<evidence type="ECO:0000259" key="11">
    <source>
        <dbReference type="Pfam" id="PF19269"/>
    </source>
</evidence>
<dbReference type="SUPFAM" id="SSF48163">
    <property type="entry name" value="An anticodon-binding domain of class I aminoacyl-tRNA synthetases"/>
    <property type="match status" value="1"/>
</dbReference>
<feature type="short sequence motif" description="'KMSKS' region" evidence="9">
    <location>
        <begin position="247"/>
        <end position="251"/>
    </location>
</feature>
<dbReference type="SUPFAM" id="SSF52374">
    <property type="entry name" value="Nucleotidylyl transferase"/>
    <property type="match status" value="1"/>
</dbReference>
<evidence type="ECO:0000256" key="2">
    <source>
        <dbReference type="ARBA" id="ARBA00022598"/>
    </source>
</evidence>
<dbReference type="InterPro" id="IPR020751">
    <property type="entry name" value="aa-tRNA-synth_I_codon-bd_sub2"/>
</dbReference>
<dbReference type="AlphaFoldDB" id="A0AAU8GB37"/>
<dbReference type="InterPro" id="IPR008925">
    <property type="entry name" value="aa_tRNA-synth_I_cd-bd_sf"/>
</dbReference>
<evidence type="ECO:0000256" key="4">
    <source>
        <dbReference type="ARBA" id="ARBA00022741"/>
    </source>
</evidence>
<dbReference type="PANTHER" id="PTHR43311:SF2">
    <property type="entry name" value="GLUTAMATE--TRNA LIGASE, MITOCHONDRIAL-RELATED"/>
    <property type="match status" value="1"/>
</dbReference>
<keyword evidence="2 9" id="KW-0436">Ligase</keyword>
<dbReference type="EC" id="6.1.1.17" evidence="9"/>
<dbReference type="GO" id="GO:0000049">
    <property type="term" value="F:tRNA binding"/>
    <property type="evidence" value="ECO:0007669"/>
    <property type="project" value="InterPro"/>
</dbReference>
<feature type="domain" description="Glutamyl/glutaminyl-tRNA synthetase class Ib catalytic" evidence="10">
    <location>
        <begin position="5"/>
        <end position="316"/>
    </location>
</feature>
<organism evidence="12">
    <name type="scientific">Dehalogenimonas sp. 4OHTPN</name>
    <dbReference type="NCBI Taxonomy" id="3166643"/>
    <lineage>
        <taxon>Bacteria</taxon>
        <taxon>Bacillati</taxon>
        <taxon>Chloroflexota</taxon>
        <taxon>Dehalococcoidia</taxon>
        <taxon>Dehalococcoidales</taxon>
        <taxon>Dehalococcoidaceae</taxon>
        <taxon>Dehalogenimonas</taxon>
    </lineage>
</organism>
<dbReference type="InterPro" id="IPR000924">
    <property type="entry name" value="Glu/Gln-tRNA-synth"/>
</dbReference>
<comment type="catalytic activity">
    <reaction evidence="9">
        <text>tRNA(Glu) + L-glutamate + ATP = L-glutamyl-tRNA(Glu) + AMP + diphosphate</text>
        <dbReference type="Rhea" id="RHEA:23540"/>
        <dbReference type="Rhea" id="RHEA-COMP:9663"/>
        <dbReference type="Rhea" id="RHEA-COMP:9680"/>
        <dbReference type="ChEBI" id="CHEBI:29985"/>
        <dbReference type="ChEBI" id="CHEBI:30616"/>
        <dbReference type="ChEBI" id="CHEBI:33019"/>
        <dbReference type="ChEBI" id="CHEBI:78442"/>
        <dbReference type="ChEBI" id="CHEBI:78520"/>
        <dbReference type="ChEBI" id="CHEBI:456215"/>
        <dbReference type="EC" id="6.1.1.17"/>
    </reaction>
</comment>
<dbReference type="InterPro" id="IPR033910">
    <property type="entry name" value="GluRS_core"/>
</dbReference>
<evidence type="ECO:0000256" key="8">
    <source>
        <dbReference type="ARBA" id="ARBA00023146"/>
    </source>
</evidence>
<dbReference type="GO" id="GO:0006424">
    <property type="term" value="P:glutamyl-tRNA aminoacylation"/>
    <property type="evidence" value="ECO:0007669"/>
    <property type="project" value="UniProtKB-UniRule"/>
</dbReference>
<dbReference type="PANTHER" id="PTHR43311">
    <property type="entry name" value="GLUTAMATE--TRNA LIGASE"/>
    <property type="match status" value="1"/>
</dbReference>
<keyword evidence="3 9" id="KW-0479">Metal-binding</keyword>
<dbReference type="Pfam" id="PF19269">
    <property type="entry name" value="Anticodon_2"/>
    <property type="match status" value="1"/>
</dbReference>
<comment type="function">
    <text evidence="9">Catalyzes the attachment of glutamate to tRNA(Glu) in a two-step reaction: glutamate is first activated by ATP to form Glu-AMP and then transferred to the acceptor end of tRNA(Glu).</text>
</comment>
<evidence type="ECO:0000256" key="7">
    <source>
        <dbReference type="ARBA" id="ARBA00022917"/>
    </source>
</evidence>
<dbReference type="CDD" id="cd00808">
    <property type="entry name" value="GluRS_core"/>
    <property type="match status" value="1"/>
</dbReference>
<dbReference type="Gene3D" id="1.10.10.350">
    <property type="match status" value="1"/>
</dbReference>
<dbReference type="Gene3D" id="3.40.50.620">
    <property type="entry name" value="HUPs"/>
    <property type="match status" value="1"/>
</dbReference>
<feature type="binding site" evidence="9">
    <location>
        <position position="135"/>
    </location>
    <ligand>
        <name>Zn(2+)</name>
        <dbReference type="ChEBI" id="CHEBI:29105"/>
    </ligand>
</feature>
<dbReference type="GO" id="GO:0005829">
    <property type="term" value="C:cytosol"/>
    <property type="evidence" value="ECO:0007669"/>
    <property type="project" value="TreeGrafter"/>
</dbReference>
<dbReference type="HAMAP" id="MF_00022">
    <property type="entry name" value="Glu_tRNA_synth_type1"/>
    <property type="match status" value="1"/>
</dbReference>
<feature type="binding site" evidence="9">
    <location>
        <position position="250"/>
    </location>
    <ligand>
        <name>ATP</name>
        <dbReference type="ChEBI" id="CHEBI:30616"/>
    </ligand>
</feature>
<evidence type="ECO:0000256" key="9">
    <source>
        <dbReference type="HAMAP-Rule" id="MF_00022"/>
    </source>
</evidence>
<gene>
    <name evidence="9 12" type="primary">gltX</name>
    <name evidence="12" type="ORF">ABV300_01805</name>
</gene>
<evidence type="ECO:0000256" key="1">
    <source>
        <dbReference type="ARBA" id="ARBA00007894"/>
    </source>
</evidence>
<keyword evidence="7 9" id="KW-0648">Protein biosynthesis</keyword>
<dbReference type="NCBIfam" id="TIGR00464">
    <property type="entry name" value="gltX_bact"/>
    <property type="match status" value="1"/>
</dbReference>
<dbReference type="InterPro" id="IPR014729">
    <property type="entry name" value="Rossmann-like_a/b/a_fold"/>
</dbReference>
<dbReference type="InterPro" id="IPR001412">
    <property type="entry name" value="aa-tRNA-synth_I_CS"/>
</dbReference>
<reference evidence="12" key="1">
    <citation type="submission" date="2024-06" db="EMBL/GenBank/DDBJ databases">
        <title>A Novel Isolate, Dehalogenimonas sp. Strain 4OHTPN, Dechlorinates Aromatic 4 Hydroxy chlorothalonil by a Novel Reductive Dehalogenase.</title>
        <authorList>
            <person name="Liu G."/>
        </authorList>
    </citation>
    <scope>NUCLEOTIDE SEQUENCE</scope>
    <source>
        <strain evidence="12">4OHTPN</strain>
    </source>
</reference>
<dbReference type="FunFam" id="3.40.50.620:FF:000045">
    <property type="entry name" value="Glutamate--tRNA ligase, mitochondrial"/>
    <property type="match status" value="1"/>
</dbReference>
<keyword evidence="8 9" id="KW-0030">Aminoacyl-tRNA synthetase</keyword>
<evidence type="ECO:0000313" key="12">
    <source>
        <dbReference type="EMBL" id="XCH33631.1"/>
    </source>
</evidence>
<dbReference type="Pfam" id="PF00749">
    <property type="entry name" value="tRNA-synt_1c"/>
    <property type="match status" value="1"/>
</dbReference>